<evidence type="ECO:0000256" key="14">
    <source>
        <dbReference type="ARBA" id="ARBA00047783"/>
    </source>
</evidence>
<evidence type="ECO:0000313" key="19">
    <source>
        <dbReference type="EMBL" id="PIS20890.1"/>
    </source>
</evidence>
<evidence type="ECO:0000256" key="7">
    <source>
        <dbReference type="ARBA" id="ARBA00022490"/>
    </source>
</evidence>
<dbReference type="PIRSF" id="PIRSF000386">
    <property type="entry name" value="tRNA_mtase"/>
    <property type="match status" value="1"/>
</dbReference>
<dbReference type="InterPro" id="IPR016009">
    <property type="entry name" value="tRNA_MeTrfase_TRMD/TRM10"/>
</dbReference>
<evidence type="ECO:0000256" key="11">
    <source>
        <dbReference type="ARBA" id="ARBA00022694"/>
    </source>
</evidence>
<comment type="subcellular location">
    <subcellularLocation>
        <location evidence="2 15 17">Cytoplasm</location>
    </subcellularLocation>
</comment>
<keyword evidence="11 15" id="KW-0819">tRNA processing</keyword>
<comment type="caution">
    <text evidence="19">The sequence shown here is derived from an EMBL/GenBank/DDBJ whole genome shotgun (WGS) entry which is preliminary data.</text>
</comment>
<evidence type="ECO:0000256" key="5">
    <source>
        <dbReference type="ARBA" id="ARBA00012807"/>
    </source>
</evidence>
<evidence type="ECO:0000256" key="13">
    <source>
        <dbReference type="ARBA" id="ARBA00033392"/>
    </source>
</evidence>
<dbReference type="Gene3D" id="3.40.1280.10">
    <property type="match status" value="1"/>
</dbReference>
<evidence type="ECO:0000256" key="10">
    <source>
        <dbReference type="ARBA" id="ARBA00022691"/>
    </source>
</evidence>
<evidence type="ECO:0000256" key="17">
    <source>
        <dbReference type="RuleBase" id="RU003464"/>
    </source>
</evidence>
<dbReference type="EC" id="2.1.1.228" evidence="5 15"/>
<comment type="catalytic activity">
    <reaction evidence="14 15 17">
        <text>guanosine(37) in tRNA + S-adenosyl-L-methionine = N(1)-methylguanosine(37) in tRNA + S-adenosyl-L-homocysteine + H(+)</text>
        <dbReference type="Rhea" id="RHEA:36899"/>
        <dbReference type="Rhea" id="RHEA-COMP:10145"/>
        <dbReference type="Rhea" id="RHEA-COMP:10147"/>
        <dbReference type="ChEBI" id="CHEBI:15378"/>
        <dbReference type="ChEBI" id="CHEBI:57856"/>
        <dbReference type="ChEBI" id="CHEBI:59789"/>
        <dbReference type="ChEBI" id="CHEBI:73542"/>
        <dbReference type="ChEBI" id="CHEBI:74269"/>
        <dbReference type="EC" id="2.1.1.228"/>
    </reaction>
</comment>
<evidence type="ECO:0000256" key="15">
    <source>
        <dbReference type="HAMAP-Rule" id="MF_00605"/>
    </source>
</evidence>
<evidence type="ECO:0000256" key="9">
    <source>
        <dbReference type="ARBA" id="ARBA00022679"/>
    </source>
</evidence>
<evidence type="ECO:0000256" key="12">
    <source>
        <dbReference type="ARBA" id="ARBA00029736"/>
    </source>
</evidence>
<evidence type="ECO:0000256" key="3">
    <source>
        <dbReference type="ARBA" id="ARBA00007630"/>
    </source>
</evidence>
<keyword evidence="8 15" id="KW-0489">Methyltransferase</keyword>
<evidence type="ECO:0000313" key="20">
    <source>
        <dbReference type="Proteomes" id="UP000231414"/>
    </source>
</evidence>
<comment type="subunit">
    <text evidence="4 15 17">Homodimer.</text>
</comment>
<dbReference type="Gene3D" id="1.10.1270.20">
    <property type="entry name" value="tRNA(m1g37)methyltransferase, domain 2"/>
    <property type="match status" value="1"/>
</dbReference>
<dbReference type="FunFam" id="3.40.1280.10:FF:000001">
    <property type="entry name" value="tRNA (guanine-N(1)-)-methyltransferase"/>
    <property type="match status" value="1"/>
</dbReference>
<dbReference type="CDD" id="cd18080">
    <property type="entry name" value="TrmD-like"/>
    <property type="match status" value="1"/>
</dbReference>
<evidence type="ECO:0000256" key="4">
    <source>
        <dbReference type="ARBA" id="ARBA00011738"/>
    </source>
</evidence>
<evidence type="ECO:0000256" key="6">
    <source>
        <dbReference type="ARBA" id="ARBA00014679"/>
    </source>
</evidence>
<keyword evidence="9 15" id="KW-0808">Transferase</keyword>
<sequence>MLIDIITLFPDFFVPVFSQSIIGRAQQKELVKIRACQLRDWAVDAHGSVDDKPFGGGVGMVLRPEPLFEAVEFVTKNNPGWVVFLTPGGRRFEQKKAIELSQREHLVFICGHYEGIDQRVIDELVNEQISLGDFVLTGGEIPTMAVVDALVRLLPGVLEKLDATVNESFSLRDEQGCLLLEYPQYTRPADYRGLKVPEVLLSGDHARIAEWKKTNSRLKMDKKV</sequence>
<accession>A0A2H0X7I9</accession>
<dbReference type="PANTHER" id="PTHR46417:SF1">
    <property type="entry name" value="TRNA (GUANINE-N(1)-)-METHYLTRANSFERASE"/>
    <property type="match status" value="1"/>
</dbReference>
<dbReference type="AlphaFoldDB" id="A0A2H0X7I9"/>
<comment type="function">
    <text evidence="1 15 17">Specifically methylates guanosine-37 in various tRNAs.</text>
</comment>
<dbReference type="GO" id="GO:0002939">
    <property type="term" value="P:tRNA N1-guanine methylation"/>
    <property type="evidence" value="ECO:0007669"/>
    <property type="project" value="TreeGrafter"/>
</dbReference>
<dbReference type="HAMAP" id="MF_00605">
    <property type="entry name" value="TrmD"/>
    <property type="match status" value="1"/>
</dbReference>
<feature type="binding site" evidence="15 16">
    <location>
        <position position="111"/>
    </location>
    <ligand>
        <name>S-adenosyl-L-methionine</name>
        <dbReference type="ChEBI" id="CHEBI:59789"/>
    </ligand>
</feature>
<evidence type="ECO:0000256" key="1">
    <source>
        <dbReference type="ARBA" id="ARBA00002634"/>
    </source>
</evidence>
<dbReference type="InterPro" id="IPR023148">
    <property type="entry name" value="tRNA_m1G_MeTrfase_C_sf"/>
</dbReference>
<dbReference type="NCBIfam" id="NF000648">
    <property type="entry name" value="PRK00026.1"/>
    <property type="match status" value="1"/>
</dbReference>
<dbReference type="Proteomes" id="UP000231414">
    <property type="component" value="Unassembled WGS sequence"/>
</dbReference>
<dbReference type="EMBL" id="PEYW01000020">
    <property type="protein sequence ID" value="PIS20890.1"/>
    <property type="molecule type" value="Genomic_DNA"/>
</dbReference>
<dbReference type="PANTHER" id="PTHR46417">
    <property type="entry name" value="TRNA (GUANINE-N(1)-)-METHYLTRANSFERASE"/>
    <property type="match status" value="1"/>
</dbReference>
<organism evidence="19 20">
    <name type="scientific">candidate division WWE3 bacterium CG08_land_8_20_14_0_20_43_13</name>
    <dbReference type="NCBI Taxonomy" id="1975087"/>
    <lineage>
        <taxon>Bacteria</taxon>
        <taxon>Katanobacteria</taxon>
    </lineage>
</organism>
<dbReference type="SUPFAM" id="SSF75217">
    <property type="entry name" value="alpha/beta knot"/>
    <property type="match status" value="1"/>
</dbReference>
<feature type="binding site" evidence="15 16">
    <location>
        <begin position="131"/>
        <end position="136"/>
    </location>
    <ligand>
        <name>S-adenosyl-L-methionine</name>
        <dbReference type="ChEBI" id="CHEBI:59789"/>
    </ligand>
</feature>
<protein>
    <recommendedName>
        <fullName evidence="6 15">tRNA (guanine-N(1)-)-methyltransferase</fullName>
        <ecNumber evidence="5 15">2.1.1.228</ecNumber>
    </recommendedName>
    <alternativeName>
        <fullName evidence="12 15">M1G-methyltransferase</fullName>
    </alternativeName>
    <alternativeName>
        <fullName evidence="13 15">tRNA [GM37] methyltransferase</fullName>
    </alternativeName>
</protein>
<reference evidence="20" key="1">
    <citation type="submission" date="2017-09" db="EMBL/GenBank/DDBJ databases">
        <title>Depth-based differentiation of microbial function through sediment-hosted aquifers and enrichment of novel symbionts in the deep terrestrial subsurface.</title>
        <authorList>
            <person name="Probst A.J."/>
            <person name="Ladd B."/>
            <person name="Jarett J.K."/>
            <person name="Geller-Mcgrath D.E."/>
            <person name="Sieber C.M.K."/>
            <person name="Emerson J.B."/>
            <person name="Anantharaman K."/>
            <person name="Thomas B.C."/>
            <person name="Malmstrom R."/>
            <person name="Stieglmeier M."/>
            <person name="Klingl A."/>
            <person name="Woyke T."/>
            <person name="Ryan C.M."/>
            <person name="Banfield J.F."/>
        </authorList>
    </citation>
    <scope>NUCLEOTIDE SEQUENCE [LARGE SCALE GENOMIC DNA]</scope>
</reference>
<dbReference type="GO" id="GO:0052906">
    <property type="term" value="F:tRNA (guanine(37)-N1)-methyltransferase activity"/>
    <property type="evidence" value="ECO:0007669"/>
    <property type="project" value="UniProtKB-UniRule"/>
</dbReference>
<dbReference type="GO" id="GO:0005829">
    <property type="term" value="C:cytosol"/>
    <property type="evidence" value="ECO:0007669"/>
    <property type="project" value="TreeGrafter"/>
</dbReference>
<keyword evidence="7 15" id="KW-0963">Cytoplasm</keyword>
<gene>
    <name evidence="15" type="primary">trmD</name>
    <name evidence="19" type="ORF">COT52_01405</name>
</gene>
<keyword evidence="10 15" id="KW-0949">S-adenosyl-L-methionine</keyword>
<dbReference type="Pfam" id="PF01746">
    <property type="entry name" value="tRNA_m1G_MT"/>
    <property type="match status" value="1"/>
</dbReference>
<dbReference type="InterPro" id="IPR029026">
    <property type="entry name" value="tRNA_m1G_MTases_N"/>
</dbReference>
<name>A0A2H0X7I9_UNCKA</name>
<evidence type="ECO:0000256" key="8">
    <source>
        <dbReference type="ARBA" id="ARBA00022603"/>
    </source>
</evidence>
<feature type="domain" description="tRNA methyltransferase TRMD/TRM10-type" evidence="18">
    <location>
        <begin position="1"/>
        <end position="220"/>
    </location>
</feature>
<evidence type="ECO:0000259" key="18">
    <source>
        <dbReference type="Pfam" id="PF01746"/>
    </source>
</evidence>
<dbReference type="NCBIfam" id="TIGR00088">
    <property type="entry name" value="trmD"/>
    <property type="match status" value="1"/>
</dbReference>
<evidence type="ECO:0000256" key="2">
    <source>
        <dbReference type="ARBA" id="ARBA00004496"/>
    </source>
</evidence>
<evidence type="ECO:0000256" key="16">
    <source>
        <dbReference type="PIRSR" id="PIRSR000386-1"/>
    </source>
</evidence>
<dbReference type="InterPro" id="IPR002649">
    <property type="entry name" value="tRNA_m1G_MeTrfase_TrmD"/>
</dbReference>
<dbReference type="InterPro" id="IPR029028">
    <property type="entry name" value="Alpha/beta_knot_MTases"/>
</dbReference>
<proteinExistence type="inferred from homology"/>
<comment type="similarity">
    <text evidence="3 15 17">Belongs to the RNA methyltransferase TrmD family.</text>
</comment>